<keyword evidence="1" id="KW-1133">Transmembrane helix</keyword>
<keyword evidence="3" id="KW-1185">Reference proteome</keyword>
<reference evidence="2 3" key="1">
    <citation type="submission" date="2023-08" db="EMBL/GenBank/DDBJ databases">
        <title>A Necator americanus chromosomal reference genome.</title>
        <authorList>
            <person name="Ilik V."/>
            <person name="Petrzelkova K.J."/>
            <person name="Pardy F."/>
            <person name="Fuh T."/>
            <person name="Niatou-Singa F.S."/>
            <person name="Gouil Q."/>
            <person name="Baker L."/>
            <person name="Ritchie M.E."/>
            <person name="Jex A.R."/>
            <person name="Gazzola D."/>
            <person name="Li H."/>
            <person name="Toshio Fujiwara R."/>
            <person name="Zhan B."/>
            <person name="Aroian R.V."/>
            <person name="Pafco B."/>
            <person name="Schwarz E.M."/>
        </authorList>
    </citation>
    <scope>NUCLEOTIDE SEQUENCE [LARGE SCALE GENOMIC DNA]</scope>
    <source>
        <strain evidence="2 3">Aroian</strain>
        <tissue evidence="2">Whole animal</tissue>
    </source>
</reference>
<dbReference type="PANTHER" id="PTHR31562">
    <property type="entry name" value="PROTEIN CBG18972"/>
    <property type="match status" value="1"/>
</dbReference>
<protein>
    <submittedName>
        <fullName evidence="2">Uncharacterized protein</fullName>
    </submittedName>
</protein>
<dbReference type="Gene3D" id="3.90.550.10">
    <property type="entry name" value="Spore Coat Polysaccharide Biosynthesis Protein SpsA, Chain A"/>
    <property type="match status" value="1"/>
</dbReference>
<name>A0ABR1DSN0_NECAM</name>
<dbReference type="InterPro" id="IPR029044">
    <property type="entry name" value="Nucleotide-diphossugar_trans"/>
</dbReference>
<dbReference type="InterPro" id="IPR004988">
    <property type="entry name" value="DUF273"/>
</dbReference>
<evidence type="ECO:0000313" key="3">
    <source>
        <dbReference type="Proteomes" id="UP001303046"/>
    </source>
</evidence>
<evidence type="ECO:0000313" key="2">
    <source>
        <dbReference type="EMBL" id="KAK6753258.1"/>
    </source>
</evidence>
<dbReference type="PANTHER" id="PTHR31562:SF8">
    <property type="entry name" value="ALPHA-1,6-MANNOSYLTRANSFERASE"/>
    <property type="match status" value="1"/>
</dbReference>
<comment type="caution">
    <text evidence="2">The sequence shown here is derived from an EMBL/GenBank/DDBJ whole genome shotgun (WGS) entry which is preliminary data.</text>
</comment>
<dbReference type="EMBL" id="JAVFWL010000005">
    <property type="protein sequence ID" value="KAK6753258.1"/>
    <property type="molecule type" value="Genomic_DNA"/>
</dbReference>
<organism evidence="2 3">
    <name type="scientific">Necator americanus</name>
    <name type="common">Human hookworm</name>
    <dbReference type="NCBI Taxonomy" id="51031"/>
    <lineage>
        <taxon>Eukaryota</taxon>
        <taxon>Metazoa</taxon>
        <taxon>Ecdysozoa</taxon>
        <taxon>Nematoda</taxon>
        <taxon>Chromadorea</taxon>
        <taxon>Rhabditida</taxon>
        <taxon>Rhabditina</taxon>
        <taxon>Rhabditomorpha</taxon>
        <taxon>Strongyloidea</taxon>
        <taxon>Ancylostomatidae</taxon>
        <taxon>Bunostominae</taxon>
        <taxon>Necator</taxon>
    </lineage>
</organism>
<sequence>MEATMAVTQTRVEIGVVWMYWYRYRSWRFWTQIVLFLCAVAGIILFLPRLSPAAIHYMRVVDMPHFAQNQIQGFGEPLRRIQHNRTYYPPRKNMEPCRPLLGKVSIFVAYVKSSMENHYRVAQQSLECYLKGVNYTVMMIDLNEDARVKEKCSKNQQLFFKKHCAASAYLPDTDWMLVLDADTGVVNPNHCVEEWIDDRVDLIFYERFFNWEIASGNYLVRNTEFGINFLKTWGDWEFTQPQNWNGADNGVLQLLILKTVIPDASQETTNCDRIWHNATGYETYMAYVSCVKQALGATRLWPGKLRIYRRAHGWVRDGFITTDKWCDADFMLHGWKLQNVGEQGWESPFKQNLDPNKCGEGVSGWEWIPTKHVNNSVIKRELANFEKYSGNTYPPEAKFLTYIVMPDVGECYPNCDKDT</sequence>
<gene>
    <name evidence="2" type="primary">Necator_chrV.g17487</name>
    <name evidence="2" type="ORF">RB195_012697</name>
</gene>
<evidence type="ECO:0000256" key="1">
    <source>
        <dbReference type="SAM" id="Phobius"/>
    </source>
</evidence>
<dbReference type="Proteomes" id="UP001303046">
    <property type="component" value="Unassembled WGS sequence"/>
</dbReference>
<keyword evidence="1" id="KW-0472">Membrane</keyword>
<keyword evidence="1" id="KW-0812">Transmembrane</keyword>
<feature type="transmembrane region" description="Helical" evidence="1">
    <location>
        <begin position="29"/>
        <end position="48"/>
    </location>
</feature>
<accession>A0ABR1DSN0</accession>
<dbReference type="Pfam" id="PF03314">
    <property type="entry name" value="DUF273"/>
    <property type="match status" value="1"/>
</dbReference>
<proteinExistence type="predicted"/>